<name>A0A0A9CKE9_ARUDO</name>
<dbReference type="EMBL" id="GBRH01225903">
    <property type="protein sequence ID" value="JAD71992.1"/>
    <property type="molecule type" value="Transcribed_RNA"/>
</dbReference>
<accession>A0A0A9CKE9</accession>
<proteinExistence type="predicted"/>
<dbReference type="AlphaFoldDB" id="A0A0A9CKE9"/>
<organism evidence="1">
    <name type="scientific">Arundo donax</name>
    <name type="common">Giant reed</name>
    <name type="synonym">Donax arundinaceus</name>
    <dbReference type="NCBI Taxonomy" id="35708"/>
    <lineage>
        <taxon>Eukaryota</taxon>
        <taxon>Viridiplantae</taxon>
        <taxon>Streptophyta</taxon>
        <taxon>Embryophyta</taxon>
        <taxon>Tracheophyta</taxon>
        <taxon>Spermatophyta</taxon>
        <taxon>Magnoliopsida</taxon>
        <taxon>Liliopsida</taxon>
        <taxon>Poales</taxon>
        <taxon>Poaceae</taxon>
        <taxon>PACMAD clade</taxon>
        <taxon>Arundinoideae</taxon>
        <taxon>Arundineae</taxon>
        <taxon>Arundo</taxon>
    </lineage>
</organism>
<reference evidence="1" key="2">
    <citation type="journal article" date="2015" name="Data Brief">
        <title>Shoot transcriptome of the giant reed, Arundo donax.</title>
        <authorList>
            <person name="Barrero R.A."/>
            <person name="Guerrero F.D."/>
            <person name="Moolhuijzen P."/>
            <person name="Goolsby J.A."/>
            <person name="Tidwell J."/>
            <person name="Bellgard S.E."/>
            <person name="Bellgard M.I."/>
        </authorList>
    </citation>
    <scope>NUCLEOTIDE SEQUENCE</scope>
    <source>
        <tissue evidence="1">Shoot tissue taken approximately 20 cm above the soil surface</tissue>
    </source>
</reference>
<evidence type="ECO:0000313" key="1">
    <source>
        <dbReference type="EMBL" id="JAD71992.1"/>
    </source>
</evidence>
<sequence>MKRGRNALVDSRAAIRKGEKGDPLYMLCILRKMFLPKGRSKDHQCVD</sequence>
<protein>
    <submittedName>
        <fullName evidence="1">Uncharacterized protein</fullName>
    </submittedName>
</protein>
<reference evidence="1" key="1">
    <citation type="submission" date="2014-09" db="EMBL/GenBank/DDBJ databases">
        <authorList>
            <person name="Magalhaes I.L.F."/>
            <person name="Oliveira U."/>
            <person name="Santos F.R."/>
            <person name="Vidigal T.H.D.A."/>
            <person name="Brescovit A.D."/>
            <person name="Santos A.J."/>
        </authorList>
    </citation>
    <scope>NUCLEOTIDE SEQUENCE</scope>
    <source>
        <tissue evidence="1">Shoot tissue taken approximately 20 cm above the soil surface</tissue>
    </source>
</reference>